<keyword evidence="2" id="KW-1185">Reference proteome</keyword>
<proteinExistence type="predicted"/>
<comment type="caution">
    <text evidence="1">The sequence shown here is derived from an EMBL/GenBank/DDBJ whole genome shotgun (WGS) entry which is preliminary data.</text>
</comment>
<protein>
    <submittedName>
        <fullName evidence="1">Uncharacterized protein</fullName>
    </submittedName>
</protein>
<gene>
    <name evidence="1" type="ORF">WMQ36_17310</name>
</gene>
<accession>A0ABV1DAN1</accession>
<organism evidence="1 2">
    <name type="scientific">Enterocloster hominis</name>
    <name type="common">ex Hitch et al. 2024</name>
    <dbReference type="NCBI Taxonomy" id="1917870"/>
    <lineage>
        <taxon>Bacteria</taxon>
        <taxon>Bacillati</taxon>
        <taxon>Bacillota</taxon>
        <taxon>Clostridia</taxon>
        <taxon>Lachnospirales</taxon>
        <taxon>Lachnospiraceae</taxon>
        <taxon>Enterocloster</taxon>
    </lineage>
</organism>
<dbReference type="RefSeq" id="WP_150825019.1">
    <property type="nucleotide sequence ID" value="NZ_JBBMFM010000073.1"/>
</dbReference>
<sequence length="239" mass="28375">MVEYVYGKERKKPMVNVAYSQEYRTYRQEQERVFCADYLRHSKTTMIFPHYYLKKFSYSGKVGGYTLHATENELIDETGKVLYTWKNLNDDCEFCELIEHGNGHEYLVFRSDLYGYSVLDLDTLQDFHYIPSGSFPKGETFIWTDVSYNKKTNLIAVSGCYWACPFGTLLMDFSHPMKEPGIWADVQEHLENGYDRYDDVDFMEWRNTDLVLCAFNNQTENRETILITEHEYIKWLSEK</sequence>
<evidence type="ECO:0000313" key="2">
    <source>
        <dbReference type="Proteomes" id="UP001454086"/>
    </source>
</evidence>
<reference evidence="1 2" key="1">
    <citation type="submission" date="2024-03" db="EMBL/GenBank/DDBJ databases">
        <title>Human intestinal bacterial collection.</title>
        <authorList>
            <person name="Pauvert C."/>
            <person name="Hitch T.C.A."/>
            <person name="Clavel T."/>
        </authorList>
    </citation>
    <scope>NUCLEOTIDE SEQUENCE [LARGE SCALE GENOMIC DNA]</scope>
    <source>
        <strain evidence="1 2">CLA-SR-H021</strain>
    </source>
</reference>
<dbReference type="EMBL" id="JBBMFM010000073">
    <property type="protein sequence ID" value="MEQ2426732.1"/>
    <property type="molecule type" value="Genomic_DNA"/>
</dbReference>
<name>A0ABV1DAN1_9FIRM</name>
<dbReference type="Proteomes" id="UP001454086">
    <property type="component" value="Unassembled WGS sequence"/>
</dbReference>
<evidence type="ECO:0000313" key="1">
    <source>
        <dbReference type="EMBL" id="MEQ2426732.1"/>
    </source>
</evidence>